<comment type="function">
    <text evidence="8">Single strand-specific metallo-endoribonuclease involved in late-stage 70S ribosome quality control and in maturation of the 3' terminus of the 16S rRNA.</text>
</comment>
<keyword evidence="4 8" id="KW-0479">Metal-binding</keyword>
<evidence type="ECO:0000313" key="10">
    <source>
        <dbReference type="Proteomes" id="UP000502958"/>
    </source>
</evidence>
<dbReference type="HAMAP" id="MF_00009">
    <property type="entry name" value="Endoribonucl_YbeY"/>
    <property type="match status" value="1"/>
</dbReference>
<dbReference type="PROSITE" id="PS01306">
    <property type="entry name" value="UPF0054"/>
    <property type="match status" value="1"/>
</dbReference>
<evidence type="ECO:0000256" key="7">
    <source>
        <dbReference type="ARBA" id="ARBA00022833"/>
    </source>
</evidence>
<comment type="cofactor">
    <cofactor evidence="8">
        <name>Zn(2+)</name>
        <dbReference type="ChEBI" id="CHEBI:29105"/>
    </cofactor>
    <text evidence="8">Binds 1 zinc ion.</text>
</comment>
<keyword evidence="7 8" id="KW-0862">Zinc</keyword>
<feature type="binding site" evidence="8">
    <location>
        <position position="123"/>
    </location>
    <ligand>
        <name>Zn(2+)</name>
        <dbReference type="ChEBI" id="CHEBI:29105"/>
        <note>catalytic</note>
    </ligand>
</feature>
<dbReference type="EC" id="3.1.-.-" evidence="8"/>
<keyword evidence="3 8" id="KW-0540">Nuclease</keyword>
<reference evidence="9 10" key="1">
    <citation type="submission" date="2020-01" db="EMBL/GenBank/DDBJ databases">
        <title>Complete genome of Buchnera aphidicola isolated from Chaitophorus populeti.</title>
        <authorList>
            <person name="Park J."/>
            <person name="Xi H."/>
        </authorList>
    </citation>
    <scope>NUCLEOTIDE SEQUENCE [LARGE SCALE GENOMIC DNA]</scope>
    <source>
        <strain evidence="9 10">UsonBac</strain>
    </source>
</reference>
<name>A0A6C1FH75_BUCUN</name>
<dbReference type="PANTHER" id="PTHR46986:SF1">
    <property type="entry name" value="ENDORIBONUCLEASE YBEY, CHLOROPLASTIC"/>
    <property type="match status" value="1"/>
</dbReference>
<dbReference type="InterPro" id="IPR023091">
    <property type="entry name" value="MetalPrtase_cat_dom_sf_prd"/>
</dbReference>
<evidence type="ECO:0000313" key="9">
    <source>
        <dbReference type="EMBL" id="QIE02132.1"/>
    </source>
</evidence>
<protein>
    <recommendedName>
        <fullName evidence="8">Endoribonuclease YbeY</fullName>
        <ecNumber evidence="8">3.1.-.-</ecNumber>
    </recommendedName>
</protein>
<keyword evidence="6 8" id="KW-0378">Hydrolase</keyword>
<dbReference type="Proteomes" id="UP000502958">
    <property type="component" value="Chromosome"/>
</dbReference>
<evidence type="ECO:0000256" key="4">
    <source>
        <dbReference type="ARBA" id="ARBA00022723"/>
    </source>
</evidence>
<evidence type="ECO:0000256" key="5">
    <source>
        <dbReference type="ARBA" id="ARBA00022759"/>
    </source>
</evidence>
<feature type="binding site" evidence="8">
    <location>
        <position position="117"/>
    </location>
    <ligand>
        <name>Zn(2+)</name>
        <dbReference type="ChEBI" id="CHEBI:29105"/>
        <note>catalytic</note>
    </ligand>
</feature>
<evidence type="ECO:0000256" key="2">
    <source>
        <dbReference type="ARBA" id="ARBA00022517"/>
    </source>
</evidence>
<evidence type="ECO:0000256" key="3">
    <source>
        <dbReference type="ARBA" id="ARBA00022722"/>
    </source>
</evidence>
<proteinExistence type="inferred from homology"/>
<dbReference type="Gene3D" id="3.40.390.30">
    <property type="entry name" value="Metalloproteases ('zincins'), catalytic domain"/>
    <property type="match status" value="1"/>
</dbReference>
<dbReference type="GO" id="GO:0008270">
    <property type="term" value="F:zinc ion binding"/>
    <property type="evidence" value="ECO:0007669"/>
    <property type="project" value="UniProtKB-UniRule"/>
</dbReference>
<feature type="binding site" evidence="8">
    <location>
        <position position="113"/>
    </location>
    <ligand>
        <name>Zn(2+)</name>
        <dbReference type="ChEBI" id="CHEBI:29105"/>
        <note>catalytic</note>
    </ligand>
</feature>
<organism evidence="9 10">
    <name type="scientific">Buchnera aphidicola subsp. Uroleucon sonchi</name>
    <dbReference type="NCBI Taxonomy" id="118118"/>
    <lineage>
        <taxon>Bacteria</taxon>
        <taxon>Pseudomonadati</taxon>
        <taxon>Pseudomonadota</taxon>
        <taxon>Gammaproteobacteria</taxon>
        <taxon>Enterobacterales</taxon>
        <taxon>Erwiniaceae</taxon>
        <taxon>Buchnera</taxon>
    </lineage>
</organism>
<accession>A0A6C1FH75</accession>
<gene>
    <name evidence="8 9" type="primary">ybeY</name>
    <name evidence="9" type="ORF">GUU85_02070</name>
</gene>
<dbReference type="GO" id="GO:0004222">
    <property type="term" value="F:metalloendopeptidase activity"/>
    <property type="evidence" value="ECO:0007669"/>
    <property type="project" value="InterPro"/>
</dbReference>
<dbReference type="InterPro" id="IPR020549">
    <property type="entry name" value="YbeY_CS"/>
</dbReference>
<comment type="subcellular location">
    <subcellularLocation>
        <location evidence="8">Cytoplasm</location>
    </subcellularLocation>
</comment>
<dbReference type="Pfam" id="PF02130">
    <property type="entry name" value="YbeY"/>
    <property type="match status" value="1"/>
</dbReference>
<dbReference type="GO" id="GO:0006364">
    <property type="term" value="P:rRNA processing"/>
    <property type="evidence" value="ECO:0007669"/>
    <property type="project" value="UniProtKB-UniRule"/>
</dbReference>
<dbReference type="GO" id="GO:0005737">
    <property type="term" value="C:cytoplasm"/>
    <property type="evidence" value="ECO:0007669"/>
    <property type="project" value="UniProtKB-SubCell"/>
</dbReference>
<dbReference type="EMBL" id="CP047588">
    <property type="protein sequence ID" value="QIE02132.1"/>
    <property type="molecule type" value="Genomic_DNA"/>
</dbReference>
<keyword evidence="2 8" id="KW-0690">Ribosome biogenesis</keyword>
<dbReference type="RefSeq" id="WP_163119480.1">
    <property type="nucleotide sequence ID" value="NZ_CP047588.1"/>
</dbReference>
<evidence type="ECO:0000256" key="6">
    <source>
        <dbReference type="ARBA" id="ARBA00022801"/>
    </source>
</evidence>
<dbReference type="NCBIfam" id="TIGR00043">
    <property type="entry name" value="rRNA maturation RNase YbeY"/>
    <property type="match status" value="1"/>
</dbReference>
<dbReference type="GO" id="GO:0004521">
    <property type="term" value="F:RNA endonuclease activity"/>
    <property type="evidence" value="ECO:0007669"/>
    <property type="project" value="UniProtKB-UniRule"/>
</dbReference>
<dbReference type="InterPro" id="IPR002036">
    <property type="entry name" value="YbeY"/>
</dbReference>
<dbReference type="AlphaFoldDB" id="A0A6C1FH75"/>
<dbReference type="PANTHER" id="PTHR46986">
    <property type="entry name" value="ENDORIBONUCLEASE YBEY, CHLOROPLASTIC"/>
    <property type="match status" value="1"/>
</dbReference>
<keyword evidence="5 8" id="KW-0255">Endonuclease</keyword>
<dbReference type="SUPFAM" id="SSF55486">
    <property type="entry name" value="Metalloproteases ('zincins'), catalytic domain"/>
    <property type="match status" value="1"/>
</dbReference>
<keyword evidence="8" id="KW-0698">rRNA processing</keyword>
<evidence type="ECO:0000256" key="8">
    <source>
        <dbReference type="HAMAP-Rule" id="MF_00009"/>
    </source>
</evidence>
<sequence>MQNIIINLQKCCKNPQYIPKKTLFQRWIKNILNKKEIHIITIRVVDKKDIQKLNYIYRKINKPTNILAFPFNEFIKHNAKLLGDLVVCKSIIEQESYQYYKLLEAHWAHITIHGTLHLLGYDHKTKRQTNIMEQVENKIMASLNYPKPYI</sequence>
<keyword evidence="8" id="KW-0963">Cytoplasm</keyword>
<evidence type="ECO:0000256" key="1">
    <source>
        <dbReference type="ARBA" id="ARBA00010875"/>
    </source>
</evidence>
<comment type="similarity">
    <text evidence="1 8">Belongs to the endoribonuclease YbeY family.</text>
</comment>